<dbReference type="PRINTS" id="PR00509">
    <property type="entry name" value="PGMPMM"/>
</dbReference>
<dbReference type="InterPro" id="IPR005844">
    <property type="entry name" value="A-D-PHexomutase_a/b/a-I"/>
</dbReference>
<evidence type="ECO:0000259" key="9">
    <source>
        <dbReference type="Pfam" id="PF02878"/>
    </source>
</evidence>
<proteinExistence type="inferred from homology"/>
<evidence type="ECO:0000256" key="4">
    <source>
        <dbReference type="ARBA" id="ARBA00022723"/>
    </source>
</evidence>
<dbReference type="AlphaFoldDB" id="A0A0M9UC77"/>
<dbReference type="InterPro" id="IPR005846">
    <property type="entry name" value="A-D-PHexomutase_a/b/a-III"/>
</dbReference>
<evidence type="ECO:0000313" key="12">
    <source>
        <dbReference type="EMBL" id="GAP62520.1"/>
    </source>
</evidence>
<dbReference type="STRING" id="872965.SE16_06840"/>
<dbReference type="OrthoDB" id="9806956at2"/>
<dbReference type="InterPro" id="IPR005841">
    <property type="entry name" value="Alpha-D-phosphohexomutase_SF"/>
</dbReference>
<dbReference type="InParanoid" id="A0A0M9UC77"/>
<evidence type="ECO:0000259" key="10">
    <source>
        <dbReference type="Pfam" id="PF02879"/>
    </source>
</evidence>
<dbReference type="Pfam" id="PF02878">
    <property type="entry name" value="PGM_PMM_I"/>
    <property type="match status" value="1"/>
</dbReference>
<accession>A0A0M9UC77</accession>
<keyword evidence="14" id="KW-1185">Reference proteome</keyword>
<gene>
    <name evidence="12" type="ORF">ARMA_0943</name>
    <name evidence="13" type="ORF">SE16_06840</name>
</gene>
<dbReference type="GO" id="GO:0005975">
    <property type="term" value="P:carbohydrate metabolic process"/>
    <property type="evidence" value="ECO:0007669"/>
    <property type="project" value="InterPro"/>
</dbReference>
<dbReference type="GO" id="GO:0008973">
    <property type="term" value="F:phosphopentomutase activity"/>
    <property type="evidence" value="ECO:0007669"/>
    <property type="project" value="TreeGrafter"/>
</dbReference>
<dbReference type="RefSeq" id="WP_082374127.1">
    <property type="nucleotide sequence ID" value="NZ_BBZA01000062.1"/>
</dbReference>
<dbReference type="PANTHER" id="PTHR45745:SF1">
    <property type="entry name" value="PHOSPHOGLUCOMUTASE 2B-RELATED"/>
    <property type="match status" value="1"/>
</dbReference>
<dbReference type="FunCoup" id="A0A0M9UC77">
    <property type="interactions" value="383"/>
</dbReference>
<dbReference type="EMBL" id="BBZA01000062">
    <property type="protein sequence ID" value="GAP62520.1"/>
    <property type="molecule type" value="Genomic_DNA"/>
</dbReference>
<dbReference type="GO" id="GO:0006166">
    <property type="term" value="P:purine ribonucleoside salvage"/>
    <property type="evidence" value="ECO:0007669"/>
    <property type="project" value="TreeGrafter"/>
</dbReference>
<dbReference type="InterPro" id="IPR016066">
    <property type="entry name" value="A-D-PHexomutase_CS"/>
</dbReference>
<comment type="cofactor">
    <cofactor evidence="1">
        <name>Mg(2+)</name>
        <dbReference type="ChEBI" id="CHEBI:18420"/>
    </cofactor>
</comment>
<comment type="caution">
    <text evidence="12">The sequence shown here is derived from an EMBL/GenBank/DDBJ whole genome shotgun (WGS) entry which is preliminary data.</text>
</comment>
<evidence type="ECO:0000256" key="1">
    <source>
        <dbReference type="ARBA" id="ARBA00001946"/>
    </source>
</evidence>
<dbReference type="Gene3D" id="3.30.310.50">
    <property type="entry name" value="Alpha-D-phosphohexomutase, C-terminal domain"/>
    <property type="match status" value="1"/>
</dbReference>
<dbReference type="Proteomes" id="UP000050502">
    <property type="component" value="Unassembled WGS sequence"/>
</dbReference>
<dbReference type="Proteomes" id="UP000037784">
    <property type="component" value="Unassembled WGS sequence"/>
</dbReference>
<name>A0A0M9UC77_9CHLR</name>
<evidence type="ECO:0000313" key="15">
    <source>
        <dbReference type="Proteomes" id="UP000050502"/>
    </source>
</evidence>
<evidence type="ECO:0000256" key="5">
    <source>
        <dbReference type="ARBA" id="ARBA00022842"/>
    </source>
</evidence>
<feature type="domain" description="Alpha-D-phosphohexomutase alpha/beta/alpha" evidence="10">
    <location>
        <begin position="164"/>
        <end position="265"/>
    </location>
</feature>
<feature type="domain" description="Alpha-D-phosphohexomutase alpha/beta/alpha" evidence="9">
    <location>
        <begin position="5"/>
        <end position="137"/>
    </location>
</feature>
<sequence length="476" mass="52558">MAHKIKFGTDGWRGVIAEDYTFANVRRVAHAFAQFLKEEGDADRGVVVGYDHRFHGENFAAAVAEVMAANDIHVYLTAGPMPTPVISHAILDMAAGGGVNITASHNPPTDNGFKIRADYGGAVASEKLPDVEKHLPESEDDVPRIALDEAVERGLVEYIDPTETYIERVRRLVDLDALKEADFDVVADPMWGVGAGWLPRLLAGGKVRITEIHDHRNPIFPEMSRPEPIPPNIDVLRERVPALNADVGIATDGDADRVGIVAETGRFVNQLEVFSLLAYYLLEVRGWRGPIVKTLSASSMLEKLGEIYGVPVYETGVGFKYVAPKMLETDAIIGGEESGGYAFRGHLPERDGILAGLMFLDLMRQTGKRPTELLDTLFDLVGPHYYDRWDVRYPAERRDEICANVANARPTEIAGFPVERIDTTDGWKFHLGNGGGWLLIRFSGTEPLIRVYTETTREDKVEEILQAGLDLAGVER</sequence>
<keyword evidence="3" id="KW-0597">Phosphoprotein</keyword>
<dbReference type="InterPro" id="IPR036900">
    <property type="entry name" value="A-D-PHexomutase_C_sf"/>
</dbReference>
<keyword evidence="6" id="KW-0413">Isomerase</keyword>
<dbReference type="Pfam" id="PF00408">
    <property type="entry name" value="PGM_PMM_IV"/>
    <property type="match status" value="1"/>
</dbReference>
<evidence type="ECO:0000256" key="7">
    <source>
        <dbReference type="RuleBase" id="RU004326"/>
    </source>
</evidence>
<dbReference type="PANTHER" id="PTHR45745">
    <property type="entry name" value="PHOSPHOMANNOMUTASE 45A"/>
    <property type="match status" value="1"/>
</dbReference>
<feature type="domain" description="Alpha-D-phosphohexomutase C-terminal" evidence="8">
    <location>
        <begin position="419"/>
        <end position="466"/>
    </location>
</feature>
<keyword evidence="4 7" id="KW-0479">Metal-binding</keyword>
<comment type="similarity">
    <text evidence="2 7">Belongs to the phosphohexose mutase family.</text>
</comment>
<dbReference type="PROSITE" id="PS00710">
    <property type="entry name" value="PGM_PMM"/>
    <property type="match status" value="1"/>
</dbReference>
<dbReference type="PATRIC" id="fig|872965.6.peg.1412"/>
<evidence type="ECO:0000259" key="8">
    <source>
        <dbReference type="Pfam" id="PF00408"/>
    </source>
</evidence>
<evidence type="ECO:0000256" key="3">
    <source>
        <dbReference type="ARBA" id="ARBA00022553"/>
    </source>
</evidence>
<feature type="domain" description="Alpha-D-phosphohexomutase alpha/beta/alpha" evidence="11">
    <location>
        <begin position="273"/>
        <end position="378"/>
    </location>
</feature>
<dbReference type="Pfam" id="PF02879">
    <property type="entry name" value="PGM_PMM_II"/>
    <property type="match status" value="1"/>
</dbReference>
<dbReference type="Pfam" id="PF02880">
    <property type="entry name" value="PGM_PMM_III"/>
    <property type="match status" value="1"/>
</dbReference>
<dbReference type="CDD" id="cd05800">
    <property type="entry name" value="PGM_like2"/>
    <property type="match status" value="1"/>
</dbReference>
<dbReference type="InterPro" id="IPR016055">
    <property type="entry name" value="A-D-PHexomutase_a/b/a-I/II/III"/>
</dbReference>
<keyword evidence="5 7" id="KW-0460">Magnesium</keyword>
<evidence type="ECO:0000256" key="6">
    <source>
        <dbReference type="ARBA" id="ARBA00023235"/>
    </source>
</evidence>
<dbReference type="Gene3D" id="3.40.120.10">
    <property type="entry name" value="Alpha-D-Glucose-1,6-Bisphosphate, subunit A, domain 3"/>
    <property type="match status" value="3"/>
</dbReference>
<dbReference type="SUPFAM" id="SSF53738">
    <property type="entry name" value="Phosphoglucomutase, first 3 domains"/>
    <property type="match status" value="2"/>
</dbReference>
<reference evidence="12 14" key="1">
    <citation type="journal article" date="2015" name="Genome Announc.">
        <title>Draft Genome Sequence of a Heterotrophic Facultative Anaerobic Thermophilic Bacterium, Ardenticatena maritima Strain 110ST.</title>
        <authorList>
            <person name="Kawaichi S."/>
            <person name="Yoshida T."/>
            <person name="Sako Y."/>
            <person name="Nakamura R."/>
        </authorList>
    </citation>
    <scope>NUCLEOTIDE SEQUENCE [LARGE SCALE GENOMIC DNA]</scope>
    <source>
        <strain evidence="12 14">110S</strain>
    </source>
</reference>
<dbReference type="GO" id="GO:0000287">
    <property type="term" value="F:magnesium ion binding"/>
    <property type="evidence" value="ECO:0007669"/>
    <property type="project" value="InterPro"/>
</dbReference>
<evidence type="ECO:0000256" key="2">
    <source>
        <dbReference type="ARBA" id="ARBA00010231"/>
    </source>
</evidence>
<protein>
    <submittedName>
        <fullName evidence="13">Phosphomannomutase</fullName>
    </submittedName>
</protein>
<reference evidence="14" key="3">
    <citation type="submission" date="2015-08" db="EMBL/GenBank/DDBJ databases">
        <title>Draft Genome Sequence of a Heterotrophic Facultative Anaerobic Bacterium Ardenticatena maritima Strain 110S.</title>
        <authorList>
            <person name="Kawaichi S."/>
            <person name="Yoshida T."/>
            <person name="Sako Y."/>
            <person name="Nakamura R."/>
        </authorList>
    </citation>
    <scope>NUCLEOTIDE SEQUENCE [LARGE SCALE GENOMIC DNA]</scope>
    <source>
        <strain evidence="14">110S</strain>
    </source>
</reference>
<dbReference type="InterPro" id="IPR005843">
    <property type="entry name" value="A-D-PHexomutase_C"/>
</dbReference>
<reference evidence="13 15" key="2">
    <citation type="submission" date="2015-07" db="EMBL/GenBank/DDBJ databases">
        <title>Whole genome sequence of Ardenticatena maritima DSM 23922.</title>
        <authorList>
            <person name="Hemp J."/>
            <person name="Ward L.M."/>
            <person name="Pace L.A."/>
            <person name="Fischer W.W."/>
        </authorList>
    </citation>
    <scope>NUCLEOTIDE SEQUENCE [LARGE SCALE GENOMIC DNA]</scope>
    <source>
        <strain evidence="13 15">110S</strain>
    </source>
</reference>
<evidence type="ECO:0000313" key="14">
    <source>
        <dbReference type="Proteomes" id="UP000037784"/>
    </source>
</evidence>
<organism evidence="12 14">
    <name type="scientific">Ardenticatena maritima</name>
    <dbReference type="NCBI Taxonomy" id="872965"/>
    <lineage>
        <taxon>Bacteria</taxon>
        <taxon>Bacillati</taxon>
        <taxon>Chloroflexota</taxon>
        <taxon>Ardenticatenia</taxon>
        <taxon>Ardenticatenales</taxon>
        <taxon>Ardenticatenaceae</taxon>
        <taxon>Ardenticatena</taxon>
    </lineage>
</organism>
<dbReference type="SUPFAM" id="SSF55957">
    <property type="entry name" value="Phosphoglucomutase, C-terminal domain"/>
    <property type="match status" value="1"/>
</dbReference>
<dbReference type="EMBL" id="LGKN01000004">
    <property type="protein sequence ID" value="KPL88499.1"/>
    <property type="molecule type" value="Genomic_DNA"/>
</dbReference>
<dbReference type="InterPro" id="IPR005845">
    <property type="entry name" value="A-D-PHexomutase_a/b/a-II"/>
</dbReference>
<evidence type="ECO:0000259" key="11">
    <source>
        <dbReference type="Pfam" id="PF02880"/>
    </source>
</evidence>
<evidence type="ECO:0000313" key="13">
    <source>
        <dbReference type="EMBL" id="KPL88499.1"/>
    </source>
</evidence>